<dbReference type="Pfam" id="PF03747">
    <property type="entry name" value="ADP_ribosyl_GH"/>
    <property type="match status" value="1"/>
</dbReference>
<evidence type="ECO:0000313" key="2">
    <source>
        <dbReference type="Proteomes" id="UP001228403"/>
    </source>
</evidence>
<organism evidence="1 2">
    <name type="scientific">Bacteroides eggerthii</name>
    <dbReference type="NCBI Taxonomy" id="28111"/>
    <lineage>
        <taxon>Bacteria</taxon>
        <taxon>Pseudomonadati</taxon>
        <taxon>Bacteroidota</taxon>
        <taxon>Bacteroidia</taxon>
        <taxon>Bacteroidales</taxon>
        <taxon>Bacteroidaceae</taxon>
        <taxon>Bacteroides</taxon>
    </lineage>
</organism>
<dbReference type="InterPro" id="IPR036705">
    <property type="entry name" value="Ribosyl_crysJ1_sf"/>
</dbReference>
<protein>
    <submittedName>
        <fullName evidence="1">ADP-ribosylglycohydrolase family protein</fullName>
    </submittedName>
</protein>
<dbReference type="InterPro" id="IPR005502">
    <property type="entry name" value="Ribosyl_crysJ1"/>
</dbReference>
<comment type="caution">
    <text evidence="1">The sequence shown here is derived from an EMBL/GenBank/DDBJ whole genome shotgun (WGS) entry which is preliminary data.</text>
</comment>
<sequence>MKKVDILGAIAGDIIGSRYERFPTKRYDFCLFTSDMRFTDDTVMTLAINDWLENDSLHDKDRLTGIMQAYGRAYPYCGYGGKFREWIWASDPVPYYSWGNGSAMRVSPVGFKFKSLEETLKIARLSAEVTHNHPEGIKGAQAVAAAIFLARQGESKESIKEYIQHTFKYNLDRTCDELRPSYKFEVSCQNSVPQSIIAFLDSKNYEDAIRLAISMGGDADTMACITGGIAAAFYKEIPEDIYSFCMNKLPERIRKQLTII</sequence>
<dbReference type="EMBL" id="JAUDCF010000025">
    <property type="protein sequence ID" value="MDM8146215.1"/>
    <property type="molecule type" value="Genomic_DNA"/>
</dbReference>
<dbReference type="InterPro" id="IPR050792">
    <property type="entry name" value="ADP-ribosylglycohydrolase"/>
</dbReference>
<keyword evidence="2" id="KW-1185">Reference proteome</keyword>
<reference evidence="2" key="1">
    <citation type="submission" date="2023-07" db="EMBL/GenBank/DDBJ databases">
        <title>Identification and characterization of horizontal gene transfer across gut microbiota members of farm animals based on homology search.</title>
        <authorList>
            <person name="Schwarzerova J."/>
            <person name="Nykrynova M."/>
            <person name="Jureckova K."/>
            <person name="Cejkova D."/>
            <person name="Rychlik I."/>
        </authorList>
    </citation>
    <scope>NUCLEOTIDE SEQUENCE [LARGE SCALE GENOMIC DNA]</scope>
    <source>
        <strain evidence="2">ET4</strain>
    </source>
</reference>
<gene>
    <name evidence="1" type="ORF">QUW02_09845</name>
</gene>
<proteinExistence type="predicted"/>
<evidence type="ECO:0000313" key="1">
    <source>
        <dbReference type="EMBL" id="MDM8146215.1"/>
    </source>
</evidence>
<dbReference type="Gene3D" id="1.10.4080.10">
    <property type="entry name" value="ADP-ribosylation/Crystallin J1"/>
    <property type="match status" value="1"/>
</dbReference>
<dbReference type="PANTHER" id="PTHR16222">
    <property type="entry name" value="ADP-RIBOSYLGLYCOHYDROLASE"/>
    <property type="match status" value="1"/>
</dbReference>
<accession>A0ABT7U6S4</accession>
<dbReference type="Proteomes" id="UP001228403">
    <property type="component" value="Unassembled WGS sequence"/>
</dbReference>
<dbReference type="PANTHER" id="PTHR16222:SF12">
    <property type="entry name" value="ADP-RIBOSYLGLYCOHYDROLASE-RELATED"/>
    <property type="match status" value="1"/>
</dbReference>
<dbReference type="SUPFAM" id="SSF101478">
    <property type="entry name" value="ADP-ribosylglycohydrolase"/>
    <property type="match status" value="1"/>
</dbReference>
<name>A0ABT7U6S4_9BACE</name>